<dbReference type="InterPro" id="IPR021109">
    <property type="entry name" value="Peptidase_aspartic_dom_sf"/>
</dbReference>
<feature type="signal peptide" evidence="1">
    <location>
        <begin position="1"/>
        <end position="17"/>
    </location>
</feature>
<accession>A0A7V5CTS4</accession>
<dbReference type="AlphaFoldDB" id="A0A7V5CTS4"/>
<dbReference type="CDD" id="cd05483">
    <property type="entry name" value="retropepsin_like_bacteria"/>
    <property type="match status" value="1"/>
</dbReference>
<dbReference type="Pfam" id="PF13650">
    <property type="entry name" value="Asp_protease_2"/>
    <property type="match status" value="1"/>
</dbReference>
<protein>
    <recommendedName>
        <fullName evidence="3">Aspartyl protease</fullName>
    </recommendedName>
</protein>
<sequence length="456" mass="49774">MPMTAVLPLLLATVLSAAGPQTSMQTQSNSAKKTAQTPQAQVVTGASAFGKQKTSLEQLTLDHNWLALQQALGKHGTDAGDAFYRGLLENHRDHFKRSIALLEPLVPGLAAGGDRMKEKQARLTLADDYFRTFQYKKAAAEYAALAKCCEKQLTAQEKSEVEIPAKLLPELESAPAQTLDLTGSFTVPTEVNPLGLTDLTVWMDGYPTRWLFDPAENFTMIARSKAELVGLKLSKETLTISSITGQPIYVHATVIPKLKIGDAVFHNVPAVVYDDLDLYDKARQYQIEGVLGQPLLALLGQVTAEESGNLTFSEAPPLQEGAPFFTDEDQLIVAAGKDGSGGLYTVNPAATSSLFSSRFYDTHLAQFTHLRMDLVKLPGNKLSQEIPIPAYHAETLHLTFGGVPITLHDIEVLAQPAGAEEDRFYGMLGDDALSQLKSYTFDFRSMKFIVRTHFGD</sequence>
<comment type="caution">
    <text evidence="2">The sequence shown here is derived from an EMBL/GenBank/DDBJ whole genome shotgun (WGS) entry which is preliminary data.</text>
</comment>
<evidence type="ECO:0008006" key="3">
    <source>
        <dbReference type="Google" id="ProtNLM"/>
    </source>
</evidence>
<keyword evidence="1" id="KW-0732">Signal</keyword>
<dbReference type="Gene3D" id="2.40.70.10">
    <property type="entry name" value="Acid Proteases"/>
    <property type="match status" value="1"/>
</dbReference>
<name>A0A7V5CTS4_9BACT</name>
<organism evidence="2">
    <name type="scientific">Acidobacterium capsulatum</name>
    <dbReference type="NCBI Taxonomy" id="33075"/>
    <lineage>
        <taxon>Bacteria</taxon>
        <taxon>Pseudomonadati</taxon>
        <taxon>Acidobacteriota</taxon>
        <taxon>Terriglobia</taxon>
        <taxon>Terriglobales</taxon>
        <taxon>Acidobacteriaceae</taxon>
        <taxon>Acidobacterium</taxon>
    </lineage>
</organism>
<gene>
    <name evidence="2" type="ORF">ENW50_10690</name>
</gene>
<dbReference type="InterPro" id="IPR034122">
    <property type="entry name" value="Retropepsin-like_bacterial"/>
</dbReference>
<evidence type="ECO:0000313" key="2">
    <source>
        <dbReference type="EMBL" id="HGY95131.1"/>
    </source>
</evidence>
<dbReference type="EMBL" id="DTKL01000067">
    <property type="protein sequence ID" value="HGY95131.1"/>
    <property type="molecule type" value="Genomic_DNA"/>
</dbReference>
<evidence type="ECO:0000256" key="1">
    <source>
        <dbReference type="SAM" id="SignalP"/>
    </source>
</evidence>
<feature type="chain" id="PRO_5031254828" description="Aspartyl protease" evidence="1">
    <location>
        <begin position="18"/>
        <end position="456"/>
    </location>
</feature>
<proteinExistence type="predicted"/>
<reference evidence="2" key="1">
    <citation type="journal article" date="2020" name="mSystems">
        <title>Genome- and Community-Level Interaction Insights into Carbon Utilization and Element Cycling Functions of Hydrothermarchaeota in Hydrothermal Sediment.</title>
        <authorList>
            <person name="Zhou Z."/>
            <person name="Liu Y."/>
            <person name="Xu W."/>
            <person name="Pan J."/>
            <person name="Luo Z.H."/>
            <person name="Li M."/>
        </authorList>
    </citation>
    <scope>NUCLEOTIDE SEQUENCE [LARGE SCALE GENOMIC DNA]</scope>
    <source>
        <strain evidence="2">SpSt-855</strain>
    </source>
</reference>